<dbReference type="AlphaFoldDB" id="A0A9D1WQ35"/>
<comment type="caution">
    <text evidence="6">The sequence shown here is derived from an EMBL/GenBank/DDBJ whole genome shotgun (WGS) entry which is preliminary data.</text>
</comment>
<dbReference type="Pfam" id="PF01168">
    <property type="entry name" value="Ala_racemase_N"/>
    <property type="match status" value="1"/>
</dbReference>
<dbReference type="GO" id="GO:0030170">
    <property type="term" value="F:pyridoxal phosphate binding"/>
    <property type="evidence" value="ECO:0007669"/>
    <property type="project" value="UniProtKB-UniRule"/>
</dbReference>
<dbReference type="CDD" id="cd00635">
    <property type="entry name" value="PLPDE_III_YBL036c_like"/>
    <property type="match status" value="1"/>
</dbReference>
<evidence type="ECO:0000256" key="1">
    <source>
        <dbReference type="ARBA" id="ARBA00022898"/>
    </source>
</evidence>
<organism evidence="6 7">
    <name type="scientific">Candidatus Anaerotruncus excrementipullorum</name>
    <dbReference type="NCBI Taxonomy" id="2838465"/>
    <lineage>
        <taxon>Bacteria</taxon>
        <taxon>Bacillati</taxon>
        <taxon>Bacillota</taxon>
        <taxon>Clostridia</taxon>
        <taxon>Eubacteriales</taxon>
        <taxon>Oscillospiraceae</taxon>
        <taxon>Anaerotruncus</taxon>
    </lineage>
</organism>
<accession>A0A9D1WQ35</accession>
<comment type="similarity">
    <text evidence="2 4">Belongs to the pyridoxal phosphate-binding protein YggS/PROSC family.</text>
</comment>
<evidence type="ECO:0000256" key="3">
    <source>
        <dbReference type="PIRSR" id="PIRSR004848-1"/>
    </source>
</evidence>
<evidence type="ECO:0000313" key="6">
    <source>
        <dbReference type="EMBL" id="HIX65058.1"/>
    </source>
</evidence>
<feature type="modified residue" description="N6-(pyridoxal phosphate)lysine" evidence="2 3">
    <location>
        <position position="43"/>
    </location>
</feature>
<dbReference type="PANTHER" id="PTHR10146">
    <property type="entry name" value="PROLINE SYNTHETASE CO-TRANSCRIBED BACTERIAL HOMOLOG PROTEIN"/>
    <property type="match status" value="1"/>
</dbReference>
<evidence type="ECO:0000259" key="5">
    <source>
        <dbReference type="Pfam" id="PF01168"/>
    </source>
</evidence>
<protein>
    <recommendedName>
        <fullName evidence="2">Pyridoxal phosphate homeostasis protein</fullName>
        <shortName evidence="2">PLP homeostasis protein</shortName>
    </recommendedName>
</protein>
<comment type="function">
    <text evidence="2">Pyridoxal 5'-phosphate (PLP)-binding protein, which is involved in PLP homeostasis.</text>
</comment>
<dbReference type="InterPro" id="IPR001608">
    <property type="entry name" value="Ala_racemase_N"/>
</dbReference>
<reference evidence="6" key="1">
    <citation type="journal article" date="2021" name="PeerJ">
        <title>Extensive microbial diversity within the chicken gut microbiome revealed by metagenomics and culture.</title>
        <authorList>
            <person name="Gilroy R."/>
            <person name="Ravi A."/>
            <person name="Getino M."/>
            <person name="Pursley I."/>
            <person name="Horton D.L."/>
            <person name="Alikhan N.F."/>
            <person name="Baker D."/>
            <person name="Gharbi K."/>
            <person name="Hall N."/>
            <person name="Watson M."/>
            <person name="Adriaenssens E.M."/>
            <person name="Foster-Nyarko E."/>
            <person name="Jarju S."/>
            <person name="Secka A."/>
            <person name="Antonio M."/>
            <person name="Oren A."/>
            <person name="Chaudhuri R.R."/>
            <person name="La Ragione R."/>
            <person name="Hildebrand F."/>
            <person name="Pallen M.J."/>
        </authorList>
    </citation>
    <scope>NUCLEOTIDE SEQUENCE</scope>
    <source>
        <strain evidence="6">CHK188-5543</strain>
    </source>
</reference>
<evidence type="ECO:0000256" key="4">
    <source>
        <dbReference type="RuleBase" id="RU004514"/>
    </source>
</evidence>
<dbReference type="FunFam" id="3.20.20.10:FF:000018">
    <property type="entry name" value="Pyridoxal phosphate homeostasis protein"/>
    <property type="match status" value="1"/>
</dbReference>
<reference evidence="6" key="2">
    <citation type="submission" date="2021-04" db="EMBL/GenBank/DDBJ databases">
        <authorList>
            <person name="Gilroy R."/>
        </authorList>
    </citation>
    <scope>NUCLEOTIDE SEQUENCE</scope>
    <source>
        <strain evidence="6">CHK188-5543</strain>
    </source>
</reference>
<dbReference type="EMBL" id="DXES01000046">
    <property type="protein sequence ID" value="HIX65058.1"/>
    <property type="molecule type" value="Genomic_DNA"/>
</dbReference>
<dbReference type="PANTHER" id="PTHR10146:SF14">
    <property type="entry name" value="PYRIDOXAL PHOSPHATE HOMEOSTASIS PROTEIN"/>
    <property type="match status" value="1"/>
</dbReference>
<dbReference type="NCBIfam" id="TIGR00044">
    <property type="entry name" value="YggS family pyridoxal phosphate-dependent enzyme"/>
    <property type="match status" value="1"/>
</dbReference>
<dbReference type="InterPro" id="IPR029066">
    <property type="entry name" value="PLP-binding_barrel"/>
</dbReference>
<proteinExistence type="inferred from homology"/>
<name>A0A9D1WQ35_9FIRM</name>
<keyword evidence="1 2" id="KW-0663">Pyridoxal phosphate</keyword>
<dbReference type="HAMAP" id="MF_02087">
    <property type="entry name" value="PLP_homeostasis"/>
    <property type="match status" value="1"/>
</dbReference>
<dbReference type="InterPro" id="IPR011078">
    <property type="entry name" value="PyrdxlP_homeostasis"/>
</dbReference>
<dbReference type="Proteomes" id="UP000886800">
    <property type="component" value="Unassembled WGS sequence"/>
</dbReference>
<dbReference type="PIRSF" id="PIRSF004848">
    <property type="entry name" value="YBL036c_PLPDEIII"/>
    <property type="match status" value="1"/>
</dbReference>
<sequence length="241" mass="26727">MTTSPCNENPVAQQVARIQAEILETCAACGRDPSTVRLMAVTKTVEPERVNQAIAAGVRLLGENKAQELLAKYEAYHKDQVEIHFIGHLQTNKVRQIVDKVTMIQSLDSVHLAAEIDKQCAKLGKVMDCLVEVNVGSELTKSGVEPQRLVDFLGEVSQFSQLRVRGLMAIPPVCEDELEAERYFSDLHKLFVDIGGEKIDNINMDLLSMGMSGDYRMAIKHGSNIVRIGTAMFGHRNYANQ</sequence>
<comment type="cofactor">
    <cofactor evidence="3">
        <name>pyridoxal 5'-phosphate</name>
        <dbReference type="ChEBI" id="CHEBI:597326"/>
    </cofactor>
</comment>
<dbReference type="SUPFAM" id="SSF51419">
    <property type="entry name" value="PLP-binding barrel"/>
    <property type="match status" value="1"/>
</dbReference>
<evidence type="ECO:0000313" key="7">
    <source>
        <dbReference type="Proteomes" id="UP000886800"/>
    </source>
</evidence>
<gene>
    <name evidence="6" type="ORF">H9736_02295</name>
</gene>
<evidence type="ECO:0000256" key="2">
    <source>
        <dbReference type="HAMAP-Rule" id="MF_02087"/>
    </source>
</evidence>
<dbReference type="Gene3D" id="3.20.20.10">
    <property type="entry name" value="Alanine racemase"/>
    <property type="match status" value="1"/>
</dbReference>
<feature type="domain" description="Alanine racemase N-terminal" evidence="5">
    <location>
        <begin position="35"/>
        <end position="236"/>
    </location>
</feature>